<gene>
    <name evidence="3" type="ORF">Scep_008657</name>
</gene>
<accession>A0AAP0KDA3</accession>
<comment type="caution">
    <text evidence="3">The sequence shown here is derived from an EMBL/GenBank/DDBJ whole genome shotgun (WGS) entry which is preliminary data.</text>
</comment>
<dbReference type="Proteomes" id="UP001419268">
    <property type="component" value="Unassembled WGS sequence"/>
</dbReference>
<feature type="region of interest" description="Disordered" evidence="1">
    <location>
        <begin position="27"/>
        <end position="77"/>
    </location>
</feature>
<keyword evidence="2" id="KW-0812">Transmembrane</keyword>
<reference evidence="3 4" key="1">
    <citation type="submission" date="2024-01" db="EMBL/GenBank/DDBJ databases">
        <title>Genome assemblies of Stephania.</title>
        <authorList>
            <person name="Yang L."/>
        </authorList>
    </citation>
    <scope>NUCLEOTIDE SEQUENCE [LARGE SCALE GENOMIC DNA]</scope>
    <source>
        <strain evidence="3">JXDWG</strain>
        <tissue evidence="3">Leaf</tissue>
    </source>
</reference>
<feature type="transmembrane region" description="Helical" evidence="2">
    <location>
        <begin position="139"/>
        <end position="157"/>
    </location>
</feature>
<dbReference type="PANTHER" id="PTHR37376:SF1">
    <property type="entry name" value="EXPRESSED PROTEIN"/>
    <property type="match status" value="1"/>
</dbReference>
<dbReference type="PANTHER" id="PTHR37376">
    <property type="entry name" value="EXPRESSED PROTEIN"/>
    <property type="match status" value="1"/>
</dbReference>
<keyword evidence="2" id="KW-1133">Transmembrane helix</keyword>
<protein>
    <submittedName>
        <fullName evidence="3">Uncharacterized protein</fullName>
    </submittedName>
</protein>
<evidence type="ECO:0000313" key="3">
    <source>
        <dbReference type="EMBL" id="KAK9149900.1"/>
    </source>
</evidence>
<dbReference type="EMBL" id="JBBNAG010000003">
    <property type="protein sequence ID" value="KAK9149900.1"/>
    <property type="molecule type" value="Genomic_DNA"/>
</dbReference>
<keyword evidence="4" id="KW-1185">Reference proteome</keyword>
<evidence type="ECO:0000256" key="2">
    <source>
        <dbReference type="SAM" id="Phobius"/>
    </source>
</evidence>
<keyword evidence="2" id="KW-0472">Membrane</keyword>
<proteinExistence type="predicted"/>
<name>A0AAP0KDA3_9MAGN</name>
<dbReference type="AlphaFoldDB" id="A0AAP0KDA3"/>
<organism evidence="3 4">
    <name type="scientific">Stephania cephalantha</name>
    <dbReference type="NCBI Taxonomy" id="152367"/>
    <lineage>
        <taxon>Eukaryota</taxon>
        <taxon>Viridiplantae</taxon>
        <taxon>Streptophyta</taxon>
        <taxon>Embryophyta</taxon>
        <taxon>Tracheophyta</taxon>
        <taxon>Spermatophyta</taxon>
        <taxon>Magnoliopsida</taxon>
        <taxon>Ranunculales</taxon>
        <taxon>Menispermaceae</taxon>
        <taxon>Menispermoideae</taxon>
        <taxon>Cissampelideae</taxon>
        <taxon>Stephania</taxon>
    </lineage>
</organism>
<evidence type="ECO:0000313" key="4">
    <source>
        <dbReference type="Proteomes" id="UP001419268"/>
    </source>
</evidence>
<sequence>MAINRDSSTTPPPVIGKIGRYTVFITPPSTPKPFSDSESESPVPPKVHSPNKVDRPSIPPVQAPPQQIDKPLQARSSSKSSSAVGFFWNAVEKVQIAHSSLDQYLSEWFGLDQSKYQWALNDYYETQGKAIATIAESTLLVFVLLFVFVKCTIWNGTVKLMGLLHFEHLTSK</sequence>
<evidence type="ECO:0000256" key="1">
    <source>
        <dbReference type="SAM" id="MobiDB-lite"/>
    </source>
</evidence>